<evidence type="ECO:0000259" key="5">
    <source>
        <dbReference type="Pfam" id="PF03466"/>
    </source>
</evidence>
<dbReference type="Pfam" id="PF03466">
    <property type="entry name" value="LysR_substrate"/>
    <property type="match status" value="1"/>
</dbReference>
<dbReference type="AlphaFoldDB" id="A0A7W3XQD5"/>
<name>A0A7W3XQD5_9BACL</name>
<comment type="caution">
    <text evidence="6">The sequence shown here is derived from an EMBL/GenBank/DDBJ whole genome shotgun (WGS) entry which is preliminary data.</text>
</comment>
<evidence type="ECO:0000313" key="6">
    <source>
        <dbReference type="EMBL" id="MBA9084350.1"/>
    </source>
</evidence>
<evidence type="ECO:0000256" key="3">
    <source>
        <dbReference type="ARBA" id="ARBA00023125"/>
    </source>
</evidence>
<evidence type="ECO:0000313" key="7">
    <source>
        <dbReference type="Proteomes" id="UP000567067"/>
    </source>
</evidence>
<dbReference type="Proteomes" id="UP000567067">
    <property type="component" value="Unassembled WGS sequence"/>
</dbReference>
<keyword evidence="2" id="KW-0805">Transcription regulation</keyword>
<sequence length="236" mass="25798">MIPTGEKLLSYTEKILQLLEDATKAAMDTGTPSGTLKLGSSHTAAAVYVPNILADYHKTYPLVDLSLITGHSNDLVQQVLHFELDGAFVNSPVVHPDIVEEIVFHEVLVLATAKTESNKSCINHKPILMNSAGCQYRSQIEDWLHAEGIMTPRMMEFNTMDAIIGGVIANLGFSLIPKSNVQKLEEAGLVNTFPVPSPYCSVNTGFVRHKEALLTSTLVEFISLLGEHSKLIFPPN</sequence>
<dbReference type="EMBL" id="JACJIP010000003">
    <property type="protein sequence ID" value="MBA9084350.1"/>
    <property type="molecule type" value="Genomic_DNA"/>
</dbReference>
<dbReference type="Gene3D" id="3.40.190.290">
    <property type="match status" value="1"/>
</dbReference>
<protein>
    <submittedName>
        <fullName evidence="6">DNA-binding transcriptional LysR family regulator</fullName>
    </submittedName>
</protein>
<organism evidence="6 7">
    <name type="scientific">Fontibacillus solani</name>
    <dbReference type="NCBI Taxonomy" id="1572857"/>
    <lineage>
        <taxon>Bacteria</taxon>
        <taxon>Bacillati</taxon>
        <taxon>Bacillota</taxon>
        <taxon>Bacilli</taxon>
        <taxon>Bacillales</taxon>
        <taxon>Paenibacillaceae</taxon>
        <taxon>Fontibacillus</taxon>
    </lineage>
</organism>
<reference evidence="6 7" key="1">
    <citation type="submission" date="2020-08" db="EMBL/GenBank/DDBJ databases">
        <title>Genomic Encyclopedia of Type Strains, Phase III (KMG-III): the genomes of soil and plant-associated and newly described type strains.</title>
        <authorList>
            <person name="Whitman W."/>
        </authorList>
    </citation>
    <scope>NUCLEOTIDE SEQUENCE [LARGE SCALE GENOMIC DNA]</scope>
    <source>
        <strain evidence="6 7">CECT 8693</strain>
    </source>
</reference>
<dbReference type="InterPro" id="IPR005119">
    <property type="entry name" value="LysR_subst-bd"/>
</dbReference>
<evidence type="ECO:0000256" key="1">
    <source>
        <dbReference type="ARBA" id="ARBA00009437"/>
    </source>
</evidence>
<proteinExistence type="inferred from homology"/>
<feature type="domain" description="LysR substrate-binding" evidence="5">
    <location>
        <begin position="30"/>
        <end position="228"/>
    </location>
</feature>
<dbReference type="PANTHER" id="PTHR30126:SF40">
    <property type="entry name" value="HTH-TYPE TRANSCRIPTIONAL REGULATOR GLTR"/>
    <property type="match status" value="1"/>
</dbReference>
<dbReference type="SUPFAM" id="SSF53850">
    <property type="entry name" value="Periplasmic binding protein-like II"/>
    <property type="match status" value="1"/>
</dbReference>
<keyword evidence="3 6" id="KW-0238">DNA-binding</keyword>
<gene>
    <name evidence="6" type="ORF">FHR92_000804</name>
</gene>
<dbReference type="GO" id="GO:0000976">
    <property type="term" value="F:transcription cis-regulatory region binding"/>
    <property type="evidence" value="ECO:0007669"/>
    <property type="project" value="TreeGrafter"/>
</dbReference>
<dbReference type="GO" id="GO:0006355">
    <property type="term" value="P:regulation of DNA-templated transcription"/>
    <property type="evidence" value="ECO:0007669"/>
    <property type="project" value="TreeGrafter"/>
</dbReference>
<dbReference type="PANTHER" id="PTHR30126">
    <property type="entry name" value="HTH-TYPE TRANSCRIPTIONAL REGULATOR"/>
    <property type="match status" value="1"/>
</dbReference>
<accession>A0A7W3XQD5</accession>
<evidence type="ECO:0000256" key="4">
    <source>
        <dbReference type="ARBA" id="ARBA00023163"/>
    </source>
</evidence>
<dbReference type="RefSeq" id="WP_182534399.1">
    <property type="nucleotide sequence ID" value="NZ_JACJIP010000003.1"/>
</dbReference>
<keyword evidence="7" id="KW-1185">Reference proteome</keyword>
<evidence type="ECO:0000256" key="2">
    <source>
        <dbReference type="ARBA" id="ARBA00023015"/>
    </source>
</evidence>
<keyword evidence="4" id="KW-0804">Transcription</keyword>
<comment type="similarity">
    <text evidence="1">Belongs to the LysR transcriptional regulatory family.</text>
</comment>